<feature type="transmembrane region" description="Helical" evidence="1">
    <location>
        <begin position="6"/>
        <end position="27"/>
    </location>
</feature>
<keyword evidence="1" id="KW-1133">Transmembrane helix</keyword>
<dbReference type="EMBL" id="SOML01000005">
    <property type="protein sequence ID" value="TFD96335.1"/>
    <property type="molecule type" value="Genomic_DNA"/>
</dbReference>
<sequence>MEVSNLFYGILAALGYVLLQSLFIVGVRIAADDSTEILPNGKQRDRMGMILYPVLKYLSRTKQEKVYYDGSQFTSLIDQIRMALPDLDMIEGGGRLKIIKRGQSLGIYVNKIEDALYHIDNRVKMEIEEGLLRFYRMDEQYRLNKYLRKPILQCPICMASVWSIPSYWIPIIYKFGFNMEILYLGAVNICVVASVNALIWVKFKSMQKSLL</sequence>
<name>A0A4Y8L0W3_9BACT</name>
<protein>
    <submittedName>
        <fullName evidence="2">Uncharacterized protein</fullName>
    </submittedName>
</protein>
<dbReference type="OrthoDB" id="997254at2"/>
<gene>
    <name evidence="2" type="ORF">E2605_09180</name>
</gene>
<keyword evidence="1" id="KW-0472">Membrane</keyword>
<dbReference type="AlphaFoldDB" id="A0A4Y8L0W3"/>
<proteinExistence type="predicted"/>
<dbReference type="RefSeq" id="WP_134436229.1">
    <property type="nucleotide sequence ID" value="NZ_SOML01000005.1"/>
</dbReference>
<dbReference type="Proteomes" id="UP000297861">
    <property type="component" value="Unassembled WGS sequence"/>
</dbReference>
<comment type="caution">
    <text evidence="2">The sequence shown here is derived from an EMBL/GenBank/DDBJ whole genome shotgun (WGS) entry which is preliminary data.</text>
</comment>
<feature type="transmembrane region" description="Helical" evidence="1">
    <location>
        <begin position="151"/>
        <end position="169"/>
    </location>
</feature>
<accession>A0A4Y8L0W3</accession>
<evidence type="ECO:0000313" key="2">
    <source>
        <dbReference type="EMBL" id="TFD96335.1"/>
    </source>
</evidence>
<reference evidence="2 3" key="1">
    <citation type="submission" date="2019-03" db="EMBL/GenBank/DDBJ databases">
        <title>San Antonio Military Medical Center submission to MRSN (WRAIR), pending publication.</title>
        <authorList>
            <person name="Blyth D.M."/>
            <person name="Mccarthy S.L."/>
            <person name="Schall S.E."/>
            <person name="Stam J.A."/>
            <person name="Ong A.C."/>
            <person name="Mcgann P.T."/>
        </authorList>
    </citation>
    <scope>NUCLEOTIDE SEQUENCE [LARGE SCALE GENOMIC DNA]</scope>
    <source>
        <strain evidence="2 3">MRSN571793</strain>
    </source>
</reference>
<evidence type="ECO:0000256" key="1">
    <source>
        <dbReference type="SAM" id="Phobius"/>
    </source>
</evidence>
<organism evidence="2 3">
    <name type="scientific">Dysgonomonas capnocytophagoides</name>
    <dbReference type="NCBI Taxonomy" id="45254"/>
    <lineage>
        <taxon>Bacteria</taxon>
        <taxon>Pseudomonadati</taxon>
        <taxon>Bacteroidota</taxon>
        <taxon>Bacteroidia</taxon>
        <taxon>Bacteroidales</taxon>
        <taxon>Dysgonomonadaceae</taxon>
        <taxon>Dysgonomonas</taxon>
    </lineage>
</organism>
<feature type="transmembrane region" description="Helical" evidence="1">
    <location>
        <begin position="181"/>
        <end position="201"/>
    </location>
</feature>
<keyword evidence="1" id="KW-0812">Transmembrane</keyword>
<keyword evidence="3" id="KW-1185">Reference proteome</keyword>
<evidence type="ECO:0000313" key="3">
    <source>
        <dbReference type="Proteomes" id="UP000297861"/>
    </source>
</evidence>